<evidence type="ECO:0000256" key="1">
    <source>
        <dbReference type="ARBA" id="ARBA00022801"/>
    </source>
</evidence>
<evidence type="ECO:0000259" key="3">
    <source>
        <dbReference type="PROSITE" id="PS50175"/>
    </source>
</evidence>
<feature type="compositionally biased region" description="Basic and acidic residues" evidence="2">
    <location>
        <begin position="51"/>
        <end position="81"/>
    </location>
</feature>
<dbReference type="CDD" id="cd00303">
    <property type="entry name" value="retropepsin_like"/>
    <property type="match status" value="1"/>
</dbReference>
<dbReference type="GO" id="GO:0004190">
    <property type="term" value="F:aspartic-type endopeptidase activity"/>
    <property type="evidence" value="ECO:0007669"/>
    <property type="project" value="InterPro"/>
</dbReference>
<dbReference type="InterPro" id="IPR021109">
    <property type="entry name" value="Peptidase_aspartic_dom_sf"/>
</dbReference>
<dbReference type="STRING" id="154538.A0A1M2VR78"/>
<accession>A0A1M2VR78</accession>
<dbReference type="AlphaFoldDB" id="A0A1M2VR78"/>
<dbReference type="Proteomes" id="UP000184267">
    <property type="component" value="Unassembled WGS sequence"/>
</dbReference>
<dbReference type="SUPFAM" id="SSF50630">
    <property type="entry name" value="Acid proteases"/>
    <property type="match status" value="1"/>
</dbReference>
<dbReference type="EMBL" id="MNAD01000829">
    <property type="protein sequence ID" value="OJT10002.1"/>
    <property type="molecule type" value="Genomic_DNA"/>
</dbReference>
<dbReference type="OrthoDB" id="2758461at2759"/>
<keyword evidence="1" id="KW-0378">Hydrolase</keyword>
<name>A0A1M2VR78_TRAPU</name>
<evidence type="ECO:0000256" key="2">
    <source>
        <dbReference type="SAM" id="MobiDB-lite"/>
    </source>
</evidence>
<gene>
    <name evidence="4" type="ORF">TRAPUB_13515</name>
</gene>
<evidence type="ECO:0000313" key="4">
    <source>
        <dbReference type="EMBL" id="OJT10002.1"/>
    </source>
</evidence>
<feature type="domain" description="Peptidase A2" evidence="3">
    <location>
        <begin position="220"/>
        <end position="259"/>
    </location>
</feature>
<reference evidence="4 5" key="1">
    <citation type="submission" date="2016-10" db="EMBL/GenBank/DDBJ databases">
        <title>Genome sequence of the basidiomycete white-rot fungus Trametes pubescens.</title>
        <authorList>
            <person name="Makela M.R."/>
            <person name="Granchi Z."/>
            <person name="Peng M."/>
            <person name="De Vries R.P."/>
            <person name="Grigoriev I."/>
            <person name="Riley R."/>
            <person name="Hilden K."/>
        </authorList>
    </citation>
    <scope>NUCLEOTIDE SEQUENCE [LARGE SCALE GENOMIC DNA]</scope>
    <source>
        <strain evidence="4 5">FBCC735</strain>
    </source>
</reference>
<dbReference type="Pfam" id="PF13650">
    <property type="entry name" value="Asp_protease_2"/>
    <property type="match status" value="1"/>
</dbReference>
<dbReference type="Pfam" id="PF13352">
    <property type="entry name" value="DUF4100"/>
    <property type="match status" value="1"/>
</dbReference>
<protein>
    <recommendedName>
        <fullName evidence="3">Peptidase A2 domain-containing protein</fullName>
    </recommendedName>
</protein>
<proteinExistence type="predicted"/>
<dbReference type="InterPro" id="IPR025165">
    <property type="entry name" value="DUF4100"/>
</dbReference>
<keyword evidence="5" id="KW-1185">Reference proteome</keyword>
<feature type="region of interest" description="Disordered" evidence="2">
    <location>
        <begin position="1"/>
        <end position="90"/>
    </location>
</feature>
<dbReference type="InterPro" id="IPR001995">
    <property type="entry name" value="Peptidase_A2_cat"/>
</dbReference>
<evidence type="ECO:0000313" key="5">
    <source>
        <dbReference type="Proteomes" id="UP000184267"/>
    </source>
</evidence>
<sequence length="363" mass="40553">MDRLARIEEVVEDDEGAKTAQGTSKEKIPVLGSTREAPQRKYPPHPSNTEEAWKTAQRERCKTRVKDEPEVSSKKETETSRVRMSSKTTPVRFTSEVQESVSLDAVQEQILNTRLTISLRDVLAMSPYLQKKLGNLVRTRREYEPRSVQDGEACALTCFDVSVRSEQSGEEPGSAKMEYGRNEDLEKLLDRYANAIVLRRTRLYAMSSGLVHVVFGGQRAVFLVDTGSELNLVSRHMWEASGLKVDKDGARWSLKGLGGEDVPLLGCSRDAPVQLGGKNFDHHFFVCSTDKGRRYDGIIGQPWLEWYAVNIGYSRGGEVTLEAFIMGDRDGASISVPIVKAEDPRNFDHLVLTSQACHGPDFV</sequence>
<comment type="caution">
    <text evidence="4">The sequence shown here is derived from an EMBL/GenBank/DDBJ whole genome shotgun (WGS) entry which is preliminary data.</text>
</comment>
<dbReference type="GO" id="GO:0006508">
    <property type="term" value="P:proteolysis"/>
    <property type="evidence" value="ECO:0007669"/>
    <property type="project" value="InterPro"/>
</dbReference>
<dbReference type="PROSITE" id="PS50175">
    <property type="entry name" value="ASP_PROT_RETROV"/>
    <property type="match status" value="1"/>
</dbReference>
<dbReference type="OMA" id="GSAKMEY"/>
<dbReference type="Gene3D" id="2.40.70.10">
    <property type="entry name" value="Acid Proteases"/>
    <property type="match status" value="1"/>
</dbReference>
<organism evidence="4 5">
    <name type="scientific">Trametes pubescens</name>
    <name type="common">White-rot fungus</name>
    <dbReference type="NCBI Taxonomy" id="154538"/>
    <lineage>
        <taxon>Eukaryota</taxon>
        <taxon>Fungi</taxon>
        <taxon>Dikarya</taxon>
        <taxon>Basidiomycota</taxon>
        <taxon>Agaricomycotina</taxon>
        <taxon>Agaricomycetes</taxon>
        <taxon>Polyporales</taxon>
        <taxon>Polyporaceae</taxon>
        <taxon>Trametes</taxon>
    </lineage>
</organism>